<keyword evidence="18" id="KW-1185">Reference proteome</keyword>
<evidence type="ECO:0000256" key="7">
    <source>
        <dbReference type="ARBA" id="ARBA00022670"/>
    </source>
</evidence>
<keyword evidence="11" id="KW-0464">Manganese</keyword>
<comment type="function">
    <text evidence="3">Catalyzes the removal of a penultimate prolyl residue from the N-termini of peptides.</text>
</comment>
<accession>A0A1J9Q7E4</accession>
<evidence type="ECO:0000256" key="4">
    <source>
        <dbReference type="ARBA" id="ARBA00008766"/>
    </source>
</evidence>
<evidence type="ECO:0000256" key="10">
    <source>
        <dbReference type="ARBA" id="ARBA00023049"/>
    </source>
</evidence>
<feature type="region of interest" description="Disordered" evidence="15">
    <location>
        <begin position="1"/>
        <end position="25"/>
    </location>
</feature>
<dbReference type="OrthoDB" id="10261878at2759"/>
<evidence type="ECO:0000256" key="8">
    <source>
        <dbReference type="ARBA" id="ARBA00022723"/>
    </source>
</evidence>
<comment type="cofactor">
    <cofactor evidence="2">
        <name>Mn(2+)</name>
        <dbReference type="ChEBI" id="CHEBI:29035"/>
    </cofactor>
</comment>
<comment type="similarity">
    <text evidence="4 14">Belongs to the peptidase M24B family.</text>
</comment>
<dbReference type="Pfam" id="PF05195">
    <property type="entry name" value="AMP_N"/>
    <property type="match status" value="1"/>
</dbReference>
<dbReference type="InterPro" id="IPR052433">
    <property type="entry name" value="X-Pro_dipept-like"/>
</dbReference>
<dbReference type="InterPro" id="IPR036005">
    <property type="entry name" value="Creatinase/aminopeptidase-like"/>
</dbReference>
<dbReference type="SUPFAM" id="SSF55920">
    <property type="entry name" value="Creatinase/aminopeptidase"/>
    <property type="match status" value="1"/>
</dbReference>
<organism evidence="17 18">
    <name type="scientific">Blastomyces percursus</name>
    <dbReference type="NCBI Taxonomy" id="1658174"/>
    <lineage>
        <taxon>Eukaryota</taxon>
        <taxon>Fungi</taxon>
        <taxon>Dikarya</taxon>
        <taxon>Ascomycota</taxon>
        <taxon>Pezizomycotina</taxon>
        <taxon>Eurotiomycetes</taxon>
        <taxon>Eurotiomycetidae</taxon>
        <taxon>Onygenales</taxon>
        <taxon>Ajellomycetaceae</taxon>
        <taxon>Blastomyces</taxon>
    </lineage>
</organism>
<dbReference type="PROSITE" id="PS00491">
    <property type="entry name" value="PROLINE_PEPTIDASE"/>
    <property type="match status" value="1"/>
</dbReference>
<evidence type="ECO:0000256" key="13">
    <source>
        <dbReference type="ARBA" id="ARBA00032413"/>
    </source>
</evidence>
<gene>
    <name evidence="17" type="ORF">ACJ73_04656</name>
</gene>
<feature type="domain" description="Aminopeptidase P N-terminal" evidence="16">
    <location>
        <begin position="45"/>
        <end position="175"/>
    </location>
</feature>
<dbReference type="Pfam" id="PF00557">
    <property type="entry name" value="Peptidase_M24"/>
    <property type="match status" value="1"/>
</dbReference>
<keyword evidence="9" id="KW-0378">Hydrolase</keyword>
<keyword evidence="8 14" id="KW-0479">Metal-binding</keyword>
<keyword evidence="7" id="KW-0645">Protease</keyword>
<evidence type="ECO:0000256" key="6">
    <source>
        <dbReference type="ARBA" id="ARBA00022438"/>
    </source>
</evidence>
<dbReference type="EC" id="3.4.11.9" evidence="5"/>
<dbReference type="InterPro" id="IPR000994">
    <property type="entry name" value="Pept_M24"/>
</dbReference>
<dbReference type="Proteomes" id="UP000242791">
    <property type="component" value="Unassembled WGS sequence"/>
</dbReference>
<comment type="catalytic activity">
    <reaction evidence="1">
        <text>Release of any N-terminal amino acid, including proline, that is linked to proline, even from a dipeptide or tripeptide.</text>
        <dbReference type="EC" id="3.4.11.9"/>
    </reaction>
</comment>
<dbReference type="SMART" id="SM01011">
    <property type="entry name" value="AMP_N"/>
    <property type="match status" value="1"/>
</dbReference>
<evidence type="ECO:0000256" key="15">
    <source>
        <dbReference type="SAM" id="MobiDB-lite"/>
    </source>
</evidence>
<proteinExistence type="inferred from homology"/>
<protein>
    <recommendedName>
        <fullName evidence="5">Xaa-Pro aminopeptidase</fullName>
        <ecNumber evidence="5">3.4.11.9</ecNumber>
    </recommendedName>
    <alternativeName>
        <fullName evidence="12">Aminoacylproline aminopeptidase</fullName>
    </alternativeName>
    <alternativeName>
        <fullName evidence="13">Prolidase</fullName>
    </alternativeName>
</protein>
<evidence type="ECO:0000256" key="12">
    <source>
        <dbReference type="ARBA" id="ARBA00030849"/>
    </source>
</evidence>
<keyword evidence="10" id="KW-0482">Metalloprotease</keyword>
<dbReference type="InterPro" id="IPR029149">
    <property type="entry name" value="Creatin/AminoP/Spt16_N"/>
</dbReference>
<evidence type="ECO:0000313" key="18">
    <source>
        <dbReference type="Proteomes" id="UP000242791"/>
    </source>
</evidence>
<evidence type="ECO:0000256" key="14">
    <source>
        <dbReference type="RuleBase" id="RU000590"/>
    </source>
</evidence>
<dbReference type="CDD" id="cd01087">
    <property type="entry name" value="Prolidase"/>
    <property type="match status" value="1"/>
</dbReference>
<evidence type="ECO:0000256" key="9">
    <source>
        <dbReference type="ARBA" id="ARBA00022801"/>
    </source>
</evidence>
<dbReference type="Gene3D" id="3.40.350.10">
    <property type="entry name" value="Creatinase/prolidase N-terminal domain"/>
    <property type="match status" value="1"/>
</dbReference>
<evidence type="ECO:0000256" key="11">
    <source>
        <dbReference type="ARBA" id="ARBA00023211"/>
    </source>
</evidence>
<dbReference type="GO" id="GO:0030145">
    <property type="term" value="F:manganese ion binding"/>
    <property type="evidence" value="ECO:0007669"/>
    <property type="project" value="InterPro"/>
</dbReference>
<evidence type="ECO:0000259" key="16">
    <source>
        <dbReference type="SMART" id="SM01011"/>
    </source>
</evidence>
<dbReference type="VEuPathDB" id="FungiDB:ACJ73_04656"/>
<dbReference type="Gene3D" id="3.90.230.10">
    <property type="entry name" value="Creatinase/methionine aminopeptidase superfamily"/>
    <property type="match status" value="1"/>
</dbReference>
<keyword evidence="6" id="KW-0031">Aminopeptidase</keyword>
<dbReference type="EMBL" id="LGTZ01000661">
    <property type="protein sequence ID" value="OJD23986.1"/>
    <property type="molecule type" value="Genomic_DNA"/>
</dbReference>
<evidence type="ECO:0000256" key="1">
    <source>
        <dbReference type="ARBA" id="ARBA00001424"/>
    </source>
</evidence>
<dbReference type="PANTHER" id="PTHR43226:SF3">
    <property type="entry name" value="XAA-PRO AMINOPEPTIDASE AN0832-RELATED"/>
    <property type="match status" value="1"/>
</dbReference>
<dbReference type="InterPro" id="IPR001131">
    <property type="entry name" value="Peptidase_M24B_aminopep-P_CS"/>
</dbReference>
<dbReference type="STRING" id="1658174.A0A1J9Q7E4"/>
<evidence type="ECO:0000256" key="3">
    <source>
        <dbReference type="ARBA" id="ARBA00002443"/>
    </source>
</evidence>
<dbReference type="GO" id="GO:0070006">
    <property type="term" value="F:metalloaminopeptidase activity"/>
    <property type="evidence" value="ECO:0007669"/>
    <property type="project" value="InterPro"/>
</dbReference>
<comment type="caution">
    <text evidence="17">The sequence shown here is derived from an EMBL/GenBank/DDBJ whole genome shotgun (WGS) entry which is preliminary data.</text>
</comment>
<name>A0A1J9Q7E4_9EURO</name>
<dbReference type="SUPFAM" id="SSF53092">
    <property type="entry name" value="Creatinase/prolidase N-terminal domain"/>
    <property type="match status" value="1"/>
</dbReference>
<dbReference type="AlphaFoldDB" id="A0A1J9Q7E4"/>
<dbReference type="GO" id="GO:0006508">
    <property type="term" value="P:proteolysis"/>
    <property type="evidence" value="ECO:0007669"/>
    <property type="project" value="UniProtKB-KW"/>
</dbReference>
<dbReference type="InterPro" id="IPR007865">
    <property type="entry name" value="Aminopep_P_N"/>
</dbReference>
<evidence type="ECO:0000256" key="2">
    <source>
        <dbReference type="ARBA" id="ARBA00001936"/>
    </source>
</evidence>
<evidence type="ECO:0000313" key="17">
    <source>
        <dbReference type="EMBL" id="OJD23986.1"/>
    </source>
</evidence>
<reference evidence="17 18" key="1">
    <citation type="submission" date="2015-08" db="EMBL/GenBank/DDBJ databases">
        <title>Emmonsia species relationships and genome sequence.</title>
        <authorList>
            <person name="Cuomo C.A."/>
            <person name="Schwartz I.S."/>
            <person name="Kenyon C."/>
            <person name="De Hoog G.S."/>
            <person name="Govender N.P."/>
            <person name="Botha A."/>
            <person name="Moreno L."/>
            <person name="De Vries M."/>
            <person name="Munoz J.F."/>
            <person name="Stielow J.B."/>
        </authorList>
    </citation>
    <scope>NUCLEOTIDE SEQUENCE [LARGE SCALE GENOMIC DNA]</scope>
    <source>
        <strain evidence="17 18">EI222</strain>
    </source>
</reference>
<evidence type="ECO:0000256" key="5">
    <source>
        <dbReference type="ARBA" id="ARBA00012574"/>
    </source>
</evidence>
<sequence length="507" mass="56858">MMSSSIEPKNLPRPHSQPVVTTSTLQPDHECNIELRIEDTTVDKYPAKQHARKVAAEIHTDRGLVFLMGQKSTLHEDSDQERTFRQRRYFYYMSGVDEPDCDLTYDIKADKLTLYVPDFDLKRTIWMGPTLGQEEALRRFDIDEVKYQSSLGEDVKQWAQNQGRGSTLYLLHGSQKPTEKVPNVFIDSKTLKRAMDTSRAIKDEHEIGLIRHANEVSAAAHIGVLRGIRKMSNERHIEASFLNTSVSLGAHKQAYHIIAASGSNAATLHYSKNNEPLKGRQFVCLDAGAEWNCYASDVTRTFPMTSQWPSAEAKKIYKLVQDMQESCIMRVKEGVRYLDLHTLAHHILIRGFLAIGIFKGGTLEEIQKSGASNLFFPHGLGHHIGLEVHDVSPESIMAQDNGDYSNNVLISPNNLSPCTTSSPPLKSGMVITIEPGIYFSQIALDNAKPEQIKYVDLELVRSYMPVGGVRIEDDILVTRTGYKNLTTAPKGDAMLEIIRQGDDSCNI</sequence>
<dbReference type="PANTHER" id="PTHR43226">
    <property type="entry name" value="XAA-PRO AMINOPEPTIDASE 3"/>
    <property type="match status" value="1"/>
</dbReference>